<evidence type="ECO:0000313" key="2">
    <source>
        <dbReference type="Proteomes" id="UP000827872"/>
    </source>
</evidence>
<dbReference type="Proteomes" id="UP000827872">
    <property type="component" value="Linkage Group LG03"/>
</dbReference>
<name>A0ACB8EFM4_9SAUR</name>
<protein>
    <submittedName>
        <fullName evidence="1">Uncharacterized protein</fullName>
    </submittedName>
</protein>
<sequence length="204" mass="22735">MMYGCQVGLDGLPSGGHYQYAYDGRDFLAFDKETRTWTALTPPAQVTKWNWESEKSIAERWKAYLEEICVEWLQRYLNYGHEALLRAEAPAVKVAQKAGYDGRETLICRVARFPHPKGNGAGPTAPGSCGVDSQERDRYRCQVAHDSLPEPQDFTWVEPASNLALILGILGAVLAALILLGAMVIIYRKKYRHAEAGYKPTAGE</sequence>
<gene>
    <name evidence="1" type="ORF">K3G42_001869</name>
</gene>
<dbReference type="EMBL" id="CM037616">
    <property type="protein sequence ID" value="KAH7991135.1"/>
    <property type="molecule type" value="Genomic_DNA"/>
</dbReference>
<reference evidence="1" key="1">
    <citation type="submission" date="2021-08" db="EMBL/GenBank/DDBJ databases">
        <title>The first chromosome-level gecko genome reveals the dynamic sex chromosomes of Neotropical dwarf geckos (Sphaerodactylidae: Sphaerodactylus).</title>
        <authorList>
            <person name="Pinto B.J."/>
            <person name="Keating S.E."/>
            <person name="Gamble T."/>
        </authorList>
    </citation>
    <scope>NUCLEOTIDE SEQUENCE</scope>
    <source>
        <strain evidence="1">TG3544</strain>
    </source>
</reference>
<keyword evidence="2" id="KW-1185">Reference proteome</keyword>
<accession>A0ACB8EFM4</accession>
<proteinExistence type="predicted"/>
<organism evidence="1 2">
    <name type="scientific">Sphaerodactylus townsendi</name>
    <dbReference type="NCBI Taxonomy" id="933632"/>
    <lineage>
        <taxon>Eukaryota</taxon>
        <taxon>Metazoa</taxon>
        <taxon>Chordata</taxon>
        <taxon>Craniata</taxon>
        <taxon>Vertebrata</taxon>
        <taxon>Euteleostomi</taxon>
        <taxon>Lepidosauria</taxon>
        <taxon>Squamata</taxon>
        <taxon>Bifurcata</taxon>
        <taxon>Gekkota</taxon>
        <taxon>Sphaerodactylidae</taxon>
        <taxon>Sphaerodactylus</taxon>
    </lineage>
</organism>
<comment type="caution">
    <text evidence="1">The sequence shown here is derived from an EMBL/GenBank/DDBJ whole genome shotgun (WGS) entry which is preliminary data.</text>
</comment>
<evidence type="ECO:0000313" key="1">
    <source>
        <dbReference type="EMBL" id="KAH7991135.1"/>
    </source>
</evidence>